<dbReference type="Proteomes" id="UP000654075">
    <property type="component" value="Unassembled WGS sequence"/>
</dbReference>
<dbReference type="AlphaFoldDB" id="A0A813G799"/>
<comment type="caution">
    <text evidence="1">The sequence shown here is derived from an EMBL/GenBank/DDBJ whole genome shotgun (WGS) entry which is preliminary data.</text>
</comment>
<keyword evidence="2" id="KW-1185">Reference proteome</keyword>
<feature type="non-terminal residue" evidence="1">
    <location>
        <position position="1"/>
    </location>
</feature>
<evidence type="ECO:0000313" key="1">
    <source>
        <dbReference type="EMBL" id="CAE8618749.1"/>
    </source>
</evidence>
<name>A0A813G799_POLGL</name>
<reference evidence="1" key="1">
    <citation type="submission" date="2021-02" db="EMBL/GenBank/DDBJ databases">
        <authorList>
            <person name="Dougan E. K."/>
            <person name="Rhodes N."/>
            <person name="Thang M."/>
            <person name="Chan C."/>
        </authorList>
    </citation>
    <scope>NUCLEOTIDE SEQUENCE</scope>
</reference>
<gene>
    <name evidence="1" type="ORF">PGLA1383_LOCUS36350</name>
</gene>
<accession>A0A813G799</accession>
<organism evidence="1 2">
    <name type="scientific">Polarella glacialis</name>
    <name type="common">Dinoflagellate</name>
    <dbReference type="NCBI Taxonomy" id="89957"/>
    <lineage>
        <taxon>Eukaryota</taxon>
        <taxon>Sar</taxon>
        <taxon>Alveolata</taxon>
        <taxon>Dinophyceae</taxon>
        <taxon>Suessiales</taxon>
        <taxon>Suessiaceae</taxon>
        <taxon>Polarella</taxon>
    </lineage>
</organism>
<sequence>QGLQRWPPDEPRDHDPWMKESGNEEICVKARQSAMPNEWPEIRVADIVCLEDRLEVLLRWGESAPERHLDVSRLELELALLTEEDFGGALLDPFRWTVAGTCNGDAAQGSKVLCAVGTTPLCKGAQASREVFGDTSGSVRCVQRLPAHLGCARQAAQVRLAGVRPGAALALRLRPWNRRENRWGPPGGVLLLMRQPREGSMAENIKVAASSLDLLNGIQAQAADPEET</sequence>
<proteinExistence type="predicted"/>
<protein>
    <submittedName>
        <fullName evidence="1">Uncharacterized protein</fullName>
    </submittedName>
</protein>
<evidence type="ECO:0000313" key="2">
    <source>
        <dbReference type="Proteomes" id="UP000654075"/>
    </source>
</evidence>
<dbReference type="EMBL" id="CAJNNV010026659">
    <property type="protein sequence ID" value="CAE8618749.1"/>
    <property type="molecule type" value="Genomic_DNA"/>
</dbReference>